<evidence type="ECO:0000256" key="7">
    <source>
        <dbReference type="SAM" id="SignalP"/>
    </source>
</evidence>
<feature type="domain" description="Ionotropic glutamate receptor C-terminal" evidence="9">
    <location>
        <begin position="46"/>
        <end position="268"/>
    </location>
</feature>
<evidence type="ECO:0000256" key="1">
    <source>
        <dbReference type="ARBA" id="ARBA00004196"/>
    </source>
</evidence>
<dbReference type="PROSITE" id="PS51257">
    <property type="entry name" value="PROKAR_LIPOPROTEIN"/>
    <property type="match status" value="1"/>
</dbReference>
<evidence type="ECO:0000256" key="5">
    <source>
        <dbReference type="ARBA" id="ARBA00023288"/>
    </source>
</evidence>
<dbReference type="Gene3D" id="3.40.190.10">
    <property type="entry name" value="Periplasmic binding protein-like II"/>
    <property type="match status" value="2"/>
</dbReference>
<dbReference type="InterPro" id="IPR018313">
    <property type="entry name" value="SBP_3_CS"/>
</dbReference>
<evidence type="ECO:0000256" key="6">
    <source>
        <dbReference type="RuleBase" id="RU003744"/>
    </source>
</evidence>
<evidence type="ECO:0000313" key="10">
    <source>
        <dbReference type="EMBL" id="GGN53315.1"/>
    </source>
</evidence>
<evidence type="ECO:0000259" key="8">
    <source>
        <dbReference type="SMART" id="SM00062"/>
    </source>
</evidence>
<evidence type="ECO:0000256" key="3">
    <source>
        <dbReference type="ARBA" id="ARBA00022729"/>
    </source>
</evidence>
<reference evidence="10" key="1">
    <citation type="journal article" date="2014" name="Int. J. Syst. Evol. Microbiol.">
        <title>Complete genome sequence of Corynebacterium casei LMG S-19264T (=DSM 44701T), isolated from a smear-ripened cheese.</title>
        <authorList>
            <consortium name="US DOE Joint Genome Institute (JGI-PGF)"/>
            <person name="Walter F."/>
            <person name="Albersmeier A."/>
            <person name="Kalinowski J."/>
            <person name="Ruckert C."/>
        </authorList>
    </citation>
    <scope>NUCLEOTIDE SEQUENCE</scope>
    <source>
        <strain evidence="10">JCM 17251</strain>
    </source>
</reference>
<dbReference type="SMART" id="SM00079">
    <property type="entry name" value="PBPe"/>
    <property type="match status" value="1"/>
</dbReference>
<sequence length="280" mass="30300">MEKGLRKLGVLAFLFGLVALLAACGTSDDGDSDSATEDGDYDLEEAYTVVSDNSFVPFEFVEDGELVGFDIELIKAIAEEAGFAIENDEIETTNFDGIIPGLQTGQFEIAIAGMSITEERAEVIDFSDPYYESGIAIGVLSDRDDINGLEDLDGKTVATRLGTTSGNYLREHVPGAEINEYEQMDQVYLAVENGSADAVMYDLPNIEYYIATEGNGRLKVVGDLYQAEDYGIGITAGNEDLVAAINDALATLKENGTYDEIYNKWFGDAEGDNGEEAEED</sequence>
<dbReference type="InterPro" id="IPR001320">
    <property type="entry name" value="Iontro_rcpt_C"/>
</dbReference>
<keyword evidence="4" id="KW-0564">Palmitate</keyword>
<keyword evidence="3 7" id="KW-0732">Signal</keyword>
<dbReference type="SMART" id="SM00062">
    <property type="entry name" value="PBPb"/>
    <property type="match status" value="1"/>
</dbReference>
<feature type="signal peptide" evidence="7">
    <location>
        <begin position="1"/>
        <end position="22"/>
    </location>
</feature>
<dbReference type="PANTHER" id="PTHR35936">
    <property type="entry name" value="MEMBRANE-BOUND LYTIC MUREIN TRANSGLYCOSYLASE F"/>
    <property type="match status" value="1"/>
</dbReference>
<dbReference type="PROSITE" id="PS01039">
    <property type="entry name" value="SBP_BACTERIAL_3"/>
    <property type="match status" value="1"/>
</dbReference>
<evidence type="ECO:0000313" key="11">
    <source>
        <dbReference type="Proteomes" id="UP000624041"/>
    </source>
</evidence>
<dbReference type="GO" id="GO:0016020">
    <property type="term" value="C:membrane"/>
    <property type="evidence" value="ECO:0007669"/>
    <property type="project" value="InterPro"/>
</dbReference>
<evidence type="ECO:0000256" key="4">
    <source>
        <dbReference type="ARBA" id="ARBA00023139"/>
    </source>
</evidence>
<dbReference type="Proteomes" id="UP000624041">
    <property type="component" value="Unassembled WGS sequence"/>
</dbReference>
<dbReference type="SUPFAM" id="SSF53850">
    <property type="entry name" value="Periplasmic binding protein-like II"/>
    <property type="match status" value="1"/>
</dbReference>
<dbReference type="RefSeq" id="WP_188856250.1">
    <property type="nucleotide sequence ID" value="NZ_BMOS01000005.1"/>
</dbReference>
<dbReference type="AlphaFoldDB" id="A0A917XV59"/>
<keyword evidence="11" id="KW-1185">Reference proteome</keyword>
<comment type="caution">
    <text evidence="10">The sequence shown here is derived from an EMBL/GenBank/DDBJ whole genome shotgun (WGS) entry which is preliminary data.</text>
</comment>
<evidence type="ECO:0000259" key="9">
    <source>
        <dbReference type="SMART" id="SM00079"/>
    </source>
</evidence>
<evidence type="ECO:0000256" key="2">
    <source>
        <dbReference type="ARBA" id="ARBA00010333"/>
    </source>
</evidence>
<feature type="chain" id="PRO_5038458891" evidence="7">
    <location>
        <begin position="23"/>
        <end position="280"/>
    </location>
</feature>
<reference evidence="10" key="2">
    <citation type="submission" date="2020-09" db="EMBL/GenBank/DDBJ databases">
        <authorList>
            <person name="Sun Q."/>
            <person name="Ohkuma M."/>
        </authorList>
    </citation>
    <scope>NUCLEOTIDE SEQUENCE</scope>
    <source>
        <strain evidence="10">JCM 17251</strain>
    </source>
</reference>
<dbReference type="GO" id="GO:0015276">
    <property type="term" value="F:ligand-gated monoatomic ion channel activity"/>
    <property type="evidence" value="ECO:0007669"/>
    <property type="project" value="InterPro"/>
</dbReference>
<gene>
    <name evidence="10" type="ORF">GCM10007971_09660</name>
</gene>
<feature type="domain" description="Solute-binding protein family 3/N-terminal" evidence="8">
    <location>
        <begin position="46"/>
        <end position="269"/>
    </location>
</feature>
<dbReference type="Pfam" id="PF00497">
    <property type="entry name" value="SBP_bac_3"/>
    <property type="match status" value="1"/>
</dbReference>
<dbReference type="GO" id="GO:0030313">
    <property type="term" value="C:cell envelope"/>
    <property type="evidence" value="ECO:0007669"/>
    <property type="project" value="UniProtKB-SubCell"/>
</dbReference>
<keyword evidence="5" id="KW-0449">Lipoprotein</keyword>
<dbReference type="EMBL" id="BMOS01000005">
    <property type="protein sequence ID" value="GGN53315.1"/>
    <property type="molecule type" value="Genomic_DNA"/>
</dbReference>
<organism evidence="10 11">
    <name type="scientific">Oceanobacillus indicireducens</name>
    <dbReference type="NCBI Taxonomy" id="1004261"/>
    <lineage>
        <taxon>Bacteria</taxon>
        <taxon>Bacillati</taxon>
        <taxon>Bacillota</taxon>
        <taxon>Bacilli</taxon>
        <taxon>Bacillales</taxon>
        <taxon>Bacillaceae</taxon>
        <taxon>Oceanobacillus</taxon>
    </lineage>
</organism>
<name>A0A917XV59_9BACI</name>
<comment type="similarity">
    <text evidence="2 6">Belongs to the bacterial solute-binding protein 3 family.</text>
</comment>
<accession>A0A917XV59</accession>
<protein>
    <submittedName>
        <fullName evidence="10">Glutamine ABC transporter substrate-binding protein GlnH</fullName>
    </submittedName>
</protein>
<comment type="subcellular location">
    <subcellularLocation>
        <location evidence="1">Cell envelope</location>
    </subcellularLocation>
</comment>
<dbReference type="PANTHER" id="PTHR35936:SF38">
    <property type="entry name" value="GLUTAMINE-BINDING PERIPLASMIC PROTEIN"/>
    <property type="match status" value="1"/>
</dbReference>
<proteinExistence type="inferred from homology"/>
<dbReference type="InterPro" id="IPR001638">
    <property type="entry name" value="Solute-binding_3/MltF_N"/>
</dbReference>